<feature type="chain" id="PRO_5015133367" evidence="1">
    <location>
        <begin position="19"/>
        <end position="33"/>
    </location>
</feature>
<reference evidence="2" key="1">
    <citation type="submission" date="2018-02" db="EMBL/GenBank/DDBJ databases">
        <title>Rhizophora mucronata_Transcriptome.</title>
        <authorList>
            <person name="Meera S.P."/>
            <person name="Sreeshan A."/>
            <person name="Augustine A."/>
        </authorList>
    </citation>
    <scope>NUCLEOTIDE SEQUENCE</scope>
    <source>
        <tissue evidence="2">Leaf</tissue>
    </source>
</reference>
<dbReference type="AlphaFoldDB" id="A0A2P2Q8N3"/>
<name>A0A2P2Q8N3_RHIMU</name>
<evidence type="ECO:0000256" key="1">
    <source>
        <dbReference type="SAM" id="SignalP"/>
    </source>
</evidence>
<accession>A0A2P2Q8N3</accession>
<feature type="signal peptide" evidence="1">
    <location>
        <begin position="1"/>
        <end position="18"/>
    </location>
</feature>
<keyword evidence="1" id="KW-0732">Signal</keyword>
<organism evidence="2">
    <name type="scientific">Rhizophora mucronata</name>
    <name type="common">Asiatic mangrove</name>
    <dbReference type="NCBI Taxonomy" id="61149"/>
    <lineage>
        <taxon>Eukaryota</taxon>
        <taxon>Viridiplantae</taxon>
        <taxon>Streptophyta</taxon>
        <taxon>Embryophyta</taxon>
        <taxon>Tracheophyta</taxon>
        <taxon>Spermatophyta</taxon>
        <taxon>Magnoliopsida</taxon>
        <taxon>eudicotyledons</taxon>
        <taxon>Gunneridae</taxon>
        <taxon>Pentapetalae</taxon>
        <taxon>rosids</taxon>
        <taxon>fabids</taxon>
        <taxon>Malpighiales</taxon>
        <taxon>Rhizophoraceae</taxon>
        <taxon>Rhizophora</taxon>
    </lineage>
</organism>
<evidence type="ECO:0000313" key="2">
    <source>
        <dbReference type="EMBL" id="MBX63341.1"/>
    </source>
</evidence>
<sequence>MSCLLCLIMYLAMNNVSSIDNWKEQENLKFRPS</sequence>
<dbReference type="EMBL" id="GGEC01082857">
    <property type="protein sequence ID" value="MBX63341.1"/>
    <property type="molecule type" value="Transcribed_RNA"/>
</dbReference>
<protein>
    <submittedName>
        <fullName evidence="2">Uncharacterized protein</fullName>
    </submittedName>
</protein>
<proteinExistence type="predicted"/>